<keyword evidence="6" id="KW-0346">Stress response</keyword>
<evidence type="ECO:0000259" key="7">
    <source>
        <dbReference type="Pfam" id="PF04542"/>
    </source>
</evidence>
<keyword evidence="9" id="KW-1185">Reference proteome</keyword>
<name>A0A5J4JJ63_9BACI</name>
<comment type="function">
    <text evidence="6">Sigma factors are initiation factors that promote the attachment of RNA polymerase to specific initiation sites and are then released.</text>
</comment>
<dbReference type="Pfam" id="PF04542">
    <property type="entry name" value="Sigma70_r2"/>
    <property type="match status" value="1"/>
</dbReference>
<evidence type="ECO:0000256" key="4">
    <source>
        <dbReference type="ARBA" id="ARBA00023125"/>
    </source>
</evidence>
<dbReference type="PANTHER" id="PTHR30385">
    <property type="entry name" value="SIGMA FACTOR F FLAGELLAR"/>
    <property type="match status" value="1"/>
</dbReference>
<dbReference type="SUPFAM" id="SSF88946">
    <property type="entry name" value="Sigma2 domain of RNA polymerase sigma factors"/>
    <property type="match status" value="1"/>
</dbReference>
<keyword evidence="5 6" id="KW-0804">Transcription</keyword>
<organism evidence="8 9">
    <name type="scientific">Weizmannia acidilactici</name>
    <dbReference type="NCBI Taxonomy" id="2607726"/>
    <lineage>
        <taxon>Bacteria</taxon>
        <taxon>Bacillati</taxon>
        <taxon>Bacillota</taxon>
        <taxon>Bacilli</taxon>
        <taxon>Bacillales</taxon>
        <taxon>Bacillaceae</taxon>
        <taxon>Heyndrickxia</taxon>
    </lineage>
</organism>
<comment type="subcellular location">
    <subcellularLocation>
        <location evidence="6">Cytoplasm</location>
    </subcellularLocation>
</comment>
<evidence type="ECO:0000313" key="8">
    <source>
        <dbReference type="EMBL" id="GER71811.1"/>
    </source>
</evidence>
<keyword evidence="1 6" id="KW-0963">Cytoplasm</keyword>
<evidence type="ECO:0000313" key="9">
    <source>
        <dbReference type="Proteomes" id="UP000391919"/>
    </source>
</evidence>
<proteinExistence type="inferred from homology"/>
<accession>A0A5J4JJ63</accession>
<dbReference type="PIRSF" id="PIRSF038953">
    <property type="entry name" value="SigI"/>
    <property type="match status" value="1"/>
</dbReference>
<evidence type="ECO:0000256" key="3">
    <source>
        <dbReference type="ARBA" id="ARBA00023082"/>
    </source>
</evidence>
<dbReference type="PANTHER" id="PTHR30385:SF6">
    <property type="entry name" value="RNA POLYMERASE SIGMA FACTOR SIGI"/>
    <property type="match status" value="1"/>
</dbReference>
<dbReference type="InterPro" id="IPR014284">
    <property type="entry name" value="RNA_pol_sigma-70_dom"/>
</dbReference>
<dbReference type="GO" id="GO:0006352">
    <property type="term" value="P:DNA-templated transcription initiation"/>
    <property type="evidence" value="ECO:0007669"/>
    <property type="project" value="UniProtKB-UniRule"/>
</dbReference>
<dbReference type="EMBL" id="BKZQ01000072">
    <property type="protein sequence ID" value="GER71811.1"/>
    <property type="molecule type" value="Genomic_DNA"/>
</dbReference>
<evidence type="ECO:0000256" key="1">
    <source>
        <dbReference type="ARBA" id="ARBA00022490"/>
    </source>
</evidence>
<keyword evidence="4 6" id="KW-0238">DNA-binding</keyword>
<feature type="DNA-binding region" description="H-T-H motif" evidence="6">
    <location>
        <begin position="202"/>
        <end position="221"/>
    </location>
</feature>
<comment type="caution">
    <text evidence="8">The sequence shown here is derived from an EMBL/GenBank/DDBJ whole genome shotgun (WGS) entry which is preliminary data.</text>
</comment>
<feature type="short sequence motif" description="Polymerase core binding" evidence="6">
    <location>
        <begin position="57"/>
        <end position="70"/>
    </location>
</feature>
<keyword evidence="2 6" id="KW-0805">Transcription regulation</keyword>
<dbReference type="GO" id="GO:0003677">
    <property type="term" value="F:DNA binding"/>
    <property type="evidence" value="ECO:0007669"/>
    <property type="project" value="UniProtKB-UniRule"/>
</dbReference>
<dbReference type="InterPro" id="IPR014244">
    <property type="entry name" value="RNA_pol_sigma-I"/>
</dbReference>
<dbReference type="AlphaFoldDB" id="A0A5J4JJ63"/>
<keyword evidence="3 6" id="KW-0731">Sigma factor</keyword>
<dbReference type="NCBIfam" id="TIGR02937">
    <property type="entry name" value="sigma70-ECF"/>
    <property type="match status" value="1"/>
</dbReference>
<dbReference type="GO" id="GO:0016987">
    <property type="term" value="F:sigma factor activity"/>
    <property type="evidence" value="ECO:0007669"/>
    <property type="project" value="UniProtKB-UniRule"/>
</dbReference>
<comment type="subunit">
    <text evidence="6">Interacts with RsgI.</text>
</comment>
<dbReference type="NCBIfam" id="TIGR02895">
    <property type="entry name" value="spore_sigI"/>
    <property type="match status" value="1"/>
</dbReference>
<evidence type="ECO:0000256" key="6">
    <source>
        <dbReference type="HAMAP-Rule" id="MF_02064"/>
    </source>
</evidence>
<reference evidence="8 9" key="1">
    <citation type="submission" date="2019-09" db="EMBL/GenBank/DDBJ databases">
        <title>Draft genome sequence of Bacillus sp. JC-7.</title>
        <authorList>
            <person name="Tanaka N."/>
            <person name="Shiwa Y."/>
            <person name="Fujita N."/>
            <person name="Tanasupawat S."/>
        </authorList>
    </citation>
    <scope>NUCLEOTIDE SEQUENCE [LARGE SCALE GENOMIC DNA]</scope>
    <source>
        <strain evidence="8 9">JC-7</strain>
    </source>
</reference>
<comment type="similarity">
    <text evidence="6">Belongs to the sigma-70 factor family. SigI subfamily.</text>
</comment>
<dbReference type="InterPro" id="IPR007627">
    <property type="entry name" value="RNA_pol_sigma70_r2"/>
</dbReference>
<protein>
    <recommendedName>
        <fullName evidence="6">RNA polymerase sigma factor SigI</fullName>
    </recommendedName>
</protein>
<dbReference type="GO" id="GO:0005737">
    <property type="term" value="C:cytoplasm"/>
    <property type="evidence" value="ECO:0007669"/>
    <property type="project" value="UniProtKB-SubCell"/>
</dbReference>
<gene>
    <name evidence="6 8" type="primary">sigI</name>
    <name evidence="8" type="ORF">BpJC7_31140</name>
</gene>
<dbReference type="InterPro" id="IPR013325">
    <property type="entry name" value="RNA_pol_sigma_r2"/>
</dbReference>
<evidence type="ECO:0000256" key="5">
    <source>
        <dbReference type="ARBA" id="ARBA00023163"/>
    </source>
</evidence>
<dbReference type="HAMAP" id="MF_02064">
    <property type="entry name" value="Sigma70_SigI"/>
    <property type="match status" value="1"/>
</dbReference>
<sequence>MAMAVAQAERNKPLEDLVRRVQQGDRNMADFLLQNYQPFIKKTVAKVCKRYIDHKDDEFSIGLMAFHDSMMKYDNKKGASLLPFAEVMIKRKVIDYIRQVSKHKAASLDVYGTDEDETAISLHIEQSASIAKYRQKLEEESRKAEILRFASVLHTYGIRFEDLIRQGPKHRDAKLHALKAAKVLYEDKELLSVLDKKRRIPLKQLEEKVEVSRKTLERNRKYIIALVLIMNGDFHFLKEYVK</sequence>
<dbReference type="Gene3D" id="1.10.1740.10">
    <property type="match status" value="1"/>
</dbReference>
<dbReference type="RefSeq" id="WP_151681419.1">
    <property type="nucleotide sequence ID" value="NZ_BKZP01000033.1"/>
</dbReference>
<dbReference type="Proteomes" id="UP000391919">
    <property type="component" value="Unassembled WGS sequence"/>
</dbReference>
<evidence type="ECO:0000256" key="2">
    <source>
        <dbReference type="ARBA" id="ARBA00023015"/>
    </source>
</evidence>
<feature type="domain" description="RNA polymerase sigma-70 region 2" evidence="7">
    <location>
        <begin position="32"/>
        <end position="100"/>
    </location>
</feature>
<comment type="activity regulation">
    <text evidence="6">Negatively regulated by the anti-sigma-I factor RsgI.</text>
</comment>